<protein>
    <recommendedName>
        <fullName evidence="5">Secreted protein</fullName>
    </recommendedName>
</protein>
<gene>
    <name evidence="3" type="ORF">G7K_6322-t1</name>
</gene>
<name>A0A0E9NRC4_SAICN</name>
<dbReference type="AlphaFoldDB" id="A0A0E9NRC4"/>
<keyword evidence="2" id="KW-0732">Signal</keyword>
<organism evidence="3 4">
    <name type="scientific">Saitoella complicata (strain BCRC 22490 / CBS 7301 / JCM 7358 / NBRC 10748 / NRRL Y-17804)</name>
    <dbReference type="NCBI Taxonomy" id="698492"/>
    <lineage>
        <taxon>Eukaryota</taxon>
        <taxon>Fungi</taxon>
        <taxon>Dikarya</taxon>
        <taxon>Ascomycota</taxon>
        <taxon>Taphrinomycotina</taxon>
        <taxon>Taphrinomycotina incertae sedis</taxon>
        <taxon>Saitoella</taxon>
    </lineage>
</organism>
<evidence type="ECO:0000313" key="4">
    <source>
        <dbReference type="Proteomes" id="UP000033140"/>
    </source>
</evidence>
<comment type="caution">
    <text evidence="3">The sequence shown here is derived from an EMBL/GenBank/DDBJ whole genome shotgun (WGS) entry which is preliminary data.</text>
</comment>
<sequence length="181" mass="20027">MKLFIRFCPFICLCMCTESQCYLAVRRTRDLTLTMPKPVDSSAFSVLSLNRPSFHPGNSCTAQTTEGSTANLHHPARAFMRCYTHAKRNSQSTTCNAEALGMNADRRPLRTSPPCAIPYAPTTRGDSSVNPTECKPLRETSEDFSTQFATLSEKTAVSNRRSTLSDAGSSHLRDSLTRVRP</sequence>
<feature type="region of interest" description="Disordered" evidence="1">
    <location>
        <begin position="118"/>
        <end position="181"/>
    </location>
</feature>
<reference evidence="3 4" key="1">
    <citation type="journal article" date="2011" name="J. Gen. Appl. Microbiol.">
        <title>Draft genome sequencing of the enigmatic yeast Saitoella complicata.</title>
        <authorList>
            <person name="Nishida H."/>
            <person name="Hamamoto M."/>
            <person name="Sugiyama J."/>
        </authorList>
    </citation>
    <scope>NUCLEOTIDE SEQUENCE [LARGE SCALE GENOMIC DNA]</scope>
    <source>
        <strain evidence="3 4">NRRL Y-17804</strain>
    </source>
</reference>
<proteinExistence type="predicted"/>
<evidence type="ECO:0000256" key="1">
    <source>
        <dbReference type="SAM" id="MobiDB-lite"/>
    </source>
</evidence>
<feature type="signal peptide" evidence="2">
    <location>
        <begin position="1"/>
        <end position="19"/>
    </location>
</feature>
<reference evidence="3 4" key="3">
    <citation type="journal article" date="2015" name="Genome Announc.">
        <title>Draft Genome Sequence of the Archiascomycetous Yeast Saitoella complicata.</title>
        <authorList>
            <person name="Yamauchi K."/>
            <person name="Kondo S."/>
            <person name="Hamamoto M."/>
            <person name="Takahashi Y."/>
            <person name="Ogura Y."/>
            <person name="Hayashi T."/>
            <person name="Nishida H."/>
        </authorList>
    </citation>
    <scope>NUCLEOTIDE SEQUENCE [LARGE SCALE GENOMIC DNA]</scope>
    <source>
        <strain evidence="3 4">NRRL Y-17804</strain>
    </source>
</reference>
<dbReference type="Proteomes" id="UP000033140">
    <property type="component" value="Unassembled WGS sequence"/>
</dbReference>
<accession>A0A0E9NRC4</accession>
<dbReference type="EMBL" id="BACD03000063">
    <property type="protein sequence ID" value="GAO52241.1"/>
    <property type="molecule type" value="Genomic_DNA"/>
</dbReference>
<feature type="compositionally biased region" description="Polar residues" evidence="1">
    <location>
        <begin position="143"/>
        <end position="168"/>
    </location>
</feature>
<keyword evidence="4" id="KW-1185">Reference proteome</keyword>
<evidence type="ECO:0000313" key="3">
    <source>
        <dbReference type="EMBL" id="GAO52241.1"/>
    </source>
</evidence>
<evidence type="ECO:0008006" key="5">
    <source>
        <dbReference type="Google" id="ProtNLM"/>
    </source>
</evidence>
<reference evidence="3 4" key="2">
    <citation type="journal article" date="2014" name="J. Gen. Appl. Microbiol.">
        <title>The early diverging ascomycetous budding yeast Saitoella complicata has three histone deacetylases belonging to the Clr6, Hos2, and Rpd3 lineages.</title>
        <authorList>
            <person name="Nishida H."/>
            <person name="Matsumoto T."/>
            <person name="Kondo S."/>
            <person name="Hamamoto M."/>
            <person name="Yoshikawa H."/>
        </authorList>
    </citation>
    <scope>NUCLEOTIDE SEQUENCE [LARGE SCALE GENOMIC DNA]</scope>
    <source>
        <strain evidence="3 4">NRRL Y-17804</strain>
    </source>
</reference>
<feature type="chain" id="PRO_5002430554" description="Secreted protein" evidence="2">
    <location>
        <begin position="20"/>
        <end position="181"/>
    </location>
</feature>
<evidence type="ECO:0000256" key="2">
    <source>
        <dbReference type="SAM" id="SignalP"/>
    </source>
</evidence>
<feature type="compositionally biased region" description="Basic and acidic residues" evidence="1">
    <location>
        <begin position="171"/>
        <end position="181"/>
    </location>
</feature>